<reference evidence="5" key="1">
    <citation type="journal article" date="2019" name="Int. J. Syst. Evol. Microbiol.">
        <title>The Global Catalogue of Microorganisms (GCM) 10K type strain sequencing project: providing services to taxonomists for standard genome sequencing and annotation.</title>
        <authorList>
            <consortium name="The Broad Institute Genomics Platform"/>
            <consortium name="The Broad Institute Genome Sequencing Center for Infectious Disease"/>
            <person name="Wu L."/>
            <person name="Ma J."/>
        </authorList>
    </citation>
    <scope>NUCLEOTIDE SEQUENCE [LARGE SCALE GENOMIC DNA]</scope>
    <source>
        <strain evidence="5">JCM 17839</strain>
    </source>
</reference>
<proteinExistence type="predicted"/>
<keyword evidence="5" id="KW-1185">Reference proteome</keyword>
<evidence type="ECO:0000259" key="3">
    <source>
        <dbReference type="Pfam" id="PF07811"/>
    </source>
</evidence>
<evidence type="ECO:0000313" key="4">
    <source>
        <dbReference type="EMBL" id="GAA4486358.1"/>
    </source>
</evidence>
<accession>A0ABP8PHR6</accession>
<evidence type="ECO:0000313" key="5">
    <source>
        <dbReference type="Proteomes" id="UP001500731"/>
    </source>
</evidence>
<dbReference type="Proteomes" id="UP001500731">
    <property type="component" value="Unassembled WGS sequence"/>
</dbReference>
<keyword evidence="2" id="KW-0472">Membrane</keyword>
<comment type="caution">
    <text evidence="4">The sequence shown here is derived from an EMBL/GenBank/DDBJ whole genome shotgun (WGS) entry which is preliminary data.</text>
</comment>
<evidence type="ECO:0000256" key="2">
    <source>
        <dbReference type="SAM" id="Phobius"/>
    </source>
</evidence>
<gene>
    <name evidence="4" type="ORF">GCM10023171_22170</name>
</gene>
<feature type="region of interest" description="Disordered" evidence="1">
    <location>
        <begin position="16"/>
        <end position="36"/>
    </location>
</feature>
<dbReference type="RefSeq" id="WP_345186943.1">
    <property type="nucleotide sequence ID" value="NZ_BAABGP010000014.1"/>
</dbReference>
<organism evidence="4 5">
    <name type="scientific">Microbacterium panaciterrae</name>
    <dbReference type="NCBI Taxonomy" id="985759"/>
    <lineage>
        <taxon>Bacteria</taxon>
        <taxon>Bacillati</taxon>
        <taxon>Actinomycetota</taxon>
        <taxon>Actinomycetes</taxon>
        <taxon>Micrococcales</taxon>
        <taxon>Microbacteriaceae</taxon>
        <taxon>Microbacterium</taxon>
    </lineage>
</organism>
<dbReference type="InterPro" id="IPR049790">
    <property type="entry name" value="Rv3655c/TadE"/>
</dbReference>
<evidence type="ECO:0000256" key="1">
    <source>
        <dbReference type="SAM" id="MobiDB-lite"/>
    </source>
</evidence>
<name>A0ABP8PHR6_9MICO</name>
<dbReference type="NCBIfam" id="NF041390">
    <property type="entry name" value="TadE_Rv3655c"/>
    <property type="match status" value="1"/>
</dbReference>
<dbReference type="EMBL" id="BAABGP010000014">
    <property type="protein sequence ID" value="GAA4486358.1"/>
    <property type="molecule type" value="Genomic_DNA"/>
</dbReference>
<sequence length="140" mass="13944">MTGGYALGRDPASLGWSGLGRKRGRQRGRERGRQRGSATAELAVALPVVVLTLLLGVGVLGAGLRMVSLQDAVADAARILGRGDGGGDAGAVVARADPAAGFAVSRSDDLVCVTASAEARILGGLAVPIRAIGCALEGGR</sequence>
<feature type="domain" description="TadE-like" evidence="3">
    <location>
        <begin position="36"/>
        <end position="78"/>
    </location>
</feature>
<dbReference type="Pfam" id="PF07811">
    <property type="entry name" value="TadE"/>
    <property type="match status" value="1"/>
</dbReference>
<feature type="transmembrane region" description="Helical" evidence="2">
    <location>
        <begin position="42"/>
        <end position="64"/>
    </location>
</feature>
<keyword evidence="2" id="KW-0812">Transmembrane</keyword>
<dbReference type="InterPro" id="IPR012495">
    <property type="entry name" value="TadE-like_dom"/>
</dbReference>
<protein>
    <recommendedName>
        <fullName evidence="3">TadE-like domain-containing protein</fullName>
    </recommendedName>
</protein>
<keyword evidence="2" id="KW-1133">Transmembrane helix</keyword>